<dbReference type="EMBL" id="CAEZTZ010000020">
    <property type="protein sequence ID" value="CAB4580342.1"/>
    <property type="molecule type" value="Genomic_DNA"/>
</dbReference>
<keyword evidence="1" id="KW-0472">Membrane</keyword>
<protein>
    <submittedName>
        <fullName evidence="2">Unannotated protein</fullName>
    </submittedName>
</protein>
<dbReference type="AlphaFoldDB" id="A0A6J6EUZ1"/>
<gene>
    <name evidence="2" type="ORF">UFOPK1767_00267</name>
</gene>
<feature type="transmembrane region" description="Helical" evidence="1">
    <location>
        <begin position="57"/>
        <end position="80"/>
    </location>
</feature>
<evidence type="ECO:0000256" key="1">
    <source>
        <dbReference type="SAM" id="Phobius"/>
    </source>
</evidence>
<feature type="transmembrane region" description="Helical" evidence="1">
    <location>
        <begin position="30"/>
        <end position="51"/>
    </location>
</feature>
<organism evidence="2">
    <name type="scientific">freshwater metagenome</name>
    <dbReference type="NCBI Taxonomy" id="449393"/>
    <lineage>
        <taxon>unclassified sequences</taxon>
        <taxon>metagenomes</taxon>
        <taxon>ecological metagenomes</taxon>
    </lineage>
</organism>
<evidence type="ECO:0000313" key="2">
    <source>
        <dbReference type="EMBL" id="CAB4580342.1"/>
    </source>
</evidence>
<sequence length="136" mass="14348">MITNSVYAWQNCAVTEKELINIWNRARTHLVFAQLAPTFLLITTVGLVPAIRDAGAFAVLAALGILLASGILGALVEFAAAHEAQAVARDIAAIAKPSHTSLTIIRFAPWLNVAKFVTPTVFVGIFVALAAALLGL</sequence>
<feature type="transmembrane region" description="Helical" evidence="1">
    <location>
        <begin position="116"/>
        <end position="135"/>
    </location>
</feature>
<proteinExistence type="predicted"/>
<accession>A0A6J6EUZ1</accession>
<reference evidence="2" key="1">
    <citation type="submission" date="2020-05" db="EMBL/GenBank/DDBJ databases">
        <authorList>
            <person name="Chiriac C."/>
            <person name="Salcher M."/>
            <person name="Ghai R."/>
            <person name="Kavagutti S V."/>
        </authorList>
    </citation>
    <scope>NUCLEOTIDE SEQUENCE</scope>
</reference>
<name>A0A6J6EUZ1_9ZZZZ</name>
<keyword evidence="1" id="KW-1133">Transmembrane helix</keyword>
<keyword evidence="1" id="KW-0812">Transmembrane</keyword>